<protein>
    <submittedName>
        <fullName evidence="4">Transposase</fullName>
    </submittedName>
</protein>
<dbReference type="Pfam" id="PF01385">
    <property type="entry name" value="OrfB_IS605"/>
    <property type="match status" value="1"/>
</dbReference>
<proteinExistence type="predicted"/>
<evidence type="ECO:0000313" key="4">
    <source>
        <dbReference type="EMBL" id="RGI75982.1"/>
    </source>
</evidence>
<evidence type="ECO:0000259" key="2">
    <source>
        <dbReference type="Pfam" id="PF01385"/>
    </source>
</evidence>
<evidence type="ECO:0000256" key="1">
    <source>
        <dbReference type="SAM" id="MobiDB-lite"/>
    </source>
</evidence>
<evidence type="ECO:0000259" key="3">
    <source>
        <dbReference type="Pfam" id="PF12323"/>
    </source>
</evidence>
<reference evidence="4 5" key="1">
    <citation type="submission" date="2018-08" db="EMBL/GenBank/DDBJ databases">
        <title>A genome reference for cultivated species of the human gut microbiota.</title>
        <authorList>
            <person name="Zou Y."/>
            <person name="Xue W."/>
            <person name="Luo G."/>
        </authorList>
    </citation>
    <scope>NUCLEOTIDE SEQUENCE [LARGE SCALE GENOMIC DNA]</scope>
    <source>
        <strain evidence="4 5">TM10-1AC</strain>
    </source>
</reference>
<dbReference type="NCBIfam" id="NF040570">
    <property type="entry name" value="guided_TnpB"/>
    <property type="match status" value="1"/>
</dbReference>
<accession>A0A374MX01</accession>
<dbReference type="AlphaFoldDB" id="A0A374MX01"/>
<dbReference type="Proteomes" id="UP000262524">
    <property type="component" value="Unassembled WGS sequence"/>
</dbReference>
<dbReference type="EMBL" id="QSOE01000200">
    <property type="protein sequence ID" value="RGI75982.1"/>
    <property type="molecule type" value="Genomic_DNA"/>
</dbReference>
<name>A0A374MX01_9FIRM</name>
<evidence type="ECO:0000313" key="5">
    <source>
        <dbReference type="Proteomes" id="UP000262524"/>
    </source>
</evidence>
<organism evidence="4 5">
    <name type="scientific">Anaerobutyricum hallii</name>
    <dbReference type="NCBI Taxonomy" id="39488"/>
    <lineage>
        <taxon>Bacteria</taxon>
        <taxon>Bacillati</taxon>
        <taxon>Bacillota</taxon>
        <taxon>Clostridia</taxon>
        <taxon>Lachnospirales</taxon>
        <taxon>Lachnospiraceae</taxon>
        <taxon>Anaerobutyricum</taxon>
    </lineage>
</organism>
<feature type="domain" description="Transposase putative helix-turn-helix" evidence="3">
    <location>
        <begin position="1"/>
        <end position="46"/>
    </location>
</feature>
<dbReference type="InterPro" id="IPR001959">
    <property type="entry name" value="Transposase"/>
</dbReference>
<dbReference type="InterPro" id="IPR021027">
    <property type="entry name" value="Transposase_put_HTH"/>
</dbReference>
<dbReference type="Pfam" id="PF12323">
    <property type="entry name" value="HTH_OrfB_IS605"/>
    <property type="match status" value="1"/>
</dbReference>
<sequence length="247" mass="29273">MANRAYKFRIYPNDEQKILFAKTFGCVRMVYNHWLDRKIQQYEENKTNVTYTICAKEMAAMKKTEEYGFLKKVDSIALQQSLRHLDTAFQNFFKQPKTGFPRFKSKKRNKNSYSTVCINGNITLSNGYLRLPKIGQVRLKQHRSVPSEYRLKSVTVSQTPSGKYYASILFEYEDQVEEKELQKFLGLDFSMHELYRDSNGKEPAYPRYYRNAEKKLAREQRKLSKMQKGSNNRNKQRLKVAKLHEKV</sequence>
<feature type="domain" description="Probable transposase IS891/IS1136/IS1341" evidence="2">
    <location>
        <begin position="168"/>
        <end position="247"/>
    </location>
</feature>
<gene>
    <name evidence="4" type="ORF">DXD91_15600</name>
</gene>
<comment type="caution">
    <text evidence="4">The sequence shown here is derived from an EMBL/GenBank/DDBJ whole genome shotgun (WGS) entry which is preliminary data.</text>
</comment>
<feature type="region of interest" description="Disordered" evidence="1">
    <location>
        <begin position="217"/>
        <end position="247"/>
    </location>
</feature>
<dbReference type="RefSeq" id="WP_148708143.1">
    <property type="nucleotide sequence ID" value="NZ_QSOE01000200.1"/>
</dbReference>
<feature type="non-terminal residue" evidence="4">
    <location>
        <position position="247"/>
    </location>
</feature>